<organism evidence="2 3">
    <name type="scientific">Ascobolus immersus RN42</name>
    <dbReference type="NCBI Taxonomy" id="1160509"/>
    <lineage>
        <taxon>Eukaryota</taxon>
        <taxon>Fungi</taxon>
        <taxon>Dikarya</taxon>
        <taxon>Ascomycota</taxon>
        <taxon>Pezizomycotina</taxon>
        <taxon>Pezizomycetes</taxon>
        <taxon>Pezizales</taxon>
        <taxon>Ascobolaceae</taxon>
        <taxon>Ascobolus</taxon>
    </lineage>
</organism>
<dbReference type="Proteomes" id="UP000275078">
    <property type="component" value="Unassembled WGS sequence"/>
</dbReference>
<dbReference type="EMBL" id="ML120219">
    <property type="protein sequence ID" value="RPA70596.1"/>
    <property type="molecule type" value="Genomic_DNA"/>
</dbReference>
<protein>
    <submittedName>
        <fullName evidence="2">Uncharacterized protein</fullName>
    </submittedName>
</protein>
<proteinExistence type="predicted"/>
<dbReference type="AlphaFoldDB" id="A0A3N4HAP5"/>
<gene>
    <name evidence="2" type="ORF">BJ508DRAFT_316382</name>
</gene>
<feature type="region of interest" description="Disordered" evidence="1">
    <location>
        <begin position="31"/>
        <end position="51"/>
    </location>
</feature>
<reference evidence="2 3" key="1">
    <citation type="journal article" date="2018" name="Nat. Ecol. Evol.">
        <title>Pezizomycetes genomes reveal the molecular basis of ectomycorrhizal truffle lifestyle.</title>
        <authorList>
            <person name="Murat C."/>
            <person name="Payen T."/>
            <person name="Noel B."/>
            <person name="Kuo A."/>
            <person name="Morin E."/>
            <person name="Chen J."/>
            <person name="Kohler A."/>
            <person name="Krizsan K."/>
            <person name="Balestrini R."/>
            <person name="Da Silva C."/>
            <person name="Montanini B."/>
            <person name="Hainaut M."/>
            <person name="Levati E."/>
            <person name="Barry K.W."/>
            <person name="Belfiori B."/>
            <person name="Cichocki N."/>
            <person name="Clum A."/>
            <person name="Dockter R.B."/>
            <person name="Fauchery L."/>
            <person name="Guy J."/>
            <person name="Iotti M."/>
            <person name="Le Tacon F."/>
            <person name="Lindquist E.A."/>
            <person name="Lipzen A."/>
            <person name="Malagnac F."/>
            <person name="Mello A."/>
            <person name="Molinier V."/>
            <person name="Miyauchi S."/>
            <person name="Poulain J."/>
            <person name="Riccioni C."/>
            <person name="Rubini A."/>
            <person name="Sitrit Y."/>
            <person name="Splivallo R."/>
            <person name="Traeger S."/>
            <person name="Wang M."/>
            <person name="Zifcakova L."/>
            <person name="Wipf D."/>
            <person name="Zambonelli A."/>
            <person name="Paolocci F."/>
            <person name="Nowrousian M."/>
            <person name="Ottonello S."/>
            <person name="Baldrian P."/>
            <person name="Spatafora J.W."/>
            <person name="Henrissat B."/>
            <person name="Nagy L.G."/>
            <person name="Aury J.M."/>
            <person name="Wincker P."/>
            <person name="Grigoriev I.V."/>
            <person name="Bonfante P."/>
            <person name="Martin F.M."/>
        </authorList>
    </citation>
    <scope>NUCLEOTIDE SEQUENCE [LARGE SCALE GENOMIC DNA]</scope>
    <source>
        <strain evidence="2 3">RN42</strain>
    </source>
</reference>
<evidence type="ECO:0000313" key="2">
    <source>
        <dbReference type="EMBL" id="RPA70596.1"/>
    </source>
</evidence>
<evidence type="ECO:0000256" key="1">
    <source>
        <dbReference type="SAM" id="MobiDB-lite"/>
    </source>
</evidence>
<accession>A0A3N4HAP5</accession>
<feature type="compositionally biased region" description="Basic and acidic residues" evidence="1">
    <location>
        <begin position="34"/>
        <end position="49"/>
    </location>
</feature>
<evidence type="ECO:0000313" key="3">
    <source>
        <dbReference type="Proteomes" id="UP000275078"/>
    </source>
</evidence>
<name>A0A3N4HAP5_ASCIM</name>
<keyword evidence="3" id="KW-1185">Reference proteome</keyword>
<sequence>MYLYYSRERELAPKSTCCPLCYDDVYQQAPAPTEESKHEPHEPQPEKGSTDYFPFSMSSSTSISSTYSSHRQLLLVTGVGIYPFQLQDSESGMDNYEPISPYWHSACRCSRHILDELADILKVSTTLGLLCVQPALRYSARFAPNFKTFSKLAVSLVLNTRRQIDSDGLFEAEEDENVPTTGPGPSHSTSILRKLLTPSPQPRTCSMTEVAKNRISDAIEFLIRYQLKY</sequence>